<organism evidence="2 3">
    <name type="scientific">Glossina brevipalpis</name>
    <dbReference type="NCBI Taxonomy" id="37001"/>
    <lineage>
        <taxon>Eukaryota</taxon>
        <taxon>Metazoa</taxon>
        <taxon>Ecdysozoa</taxon>
        <taxon>Arthropoda</taxon>
        <taxon>Hexapoda</taxon>
        <taxon>Insecta</taxon>
        <taxon>Pterygota</taxon>
        <taxon>Neoptera</taxon>
        <taxon>Endopterygota</taxon>
        <taxon>Diptera</taxon>
        <taxon>Brachycera</taxon>
        <taxon>Muscomorpha</taxon>
        <taxon>Hippoboscoidea</taxon>
        <taxon>Glossinidae</taxon>
        <taxon>Glossina</taxon>
    </lineage>
</organism>
<dbReference type="AlphaFoldDB" id="A0A1A9VZE1"/>
<dbReference type="Proteomes" id="UP000091820">
    <property type="component" value="Unassembled WGS sequence"/>
</dbReference>
<sequence>MMHKHVISKCTFWENQKLDLSLNVGELSHLKITVALDDIKVSAQEFLNITATNVVEEIPQNLYIYHQNPFTLELVFHFAATLVLIISLRILCSSFWVSNMRLNPATL</sequence>
<reference evidence="2" key="2">
    <citation type="submission" date="2020-05" db="UniProtKB">
        <authorList>
            <consortium name="EnsemblMetazoa"/>
        </authorList>
    </citation>
    <scope>IDENTIFICATION</scope>
    <source>
        <strain evidence="2">IAEA</strain>
    </source>
</reference>
<keyword evidence="3" id="KW-1185">Reference proteome</keyword>
<evidence type="ECO:0000313" key="2">
    <source>
        <dbReference type="EnsemblMetazoa" id="GBRI000292-PA"/>
    </source>
</evidence>
<evidence type="ECO:0000256" key="1">
    <source>
        <dbReference type="SAM" id="Phobius"/>
    </source>
</evidence>
<dbReference type="EnsemblMetazoa" id="GBRI000292-RA">
    <property type="protein sequence ID" value="GBRI000292-PA"/>
    <property type="gene ID" value="GBRI000292"/>
</dbReference>
<accession>A0A1A9VZE1</accession>
<evidence type="ECO:0000313" key="3">
    <source>
        <dbReference type="Proteomes" id="UP000091820"/>
    </source>
</evidence>
<proteinExistence type="predicted"/>
<keyword evidence="1" id="KW-0812">Transmembrane</keyword>
<name>A0A1A9VZE1_9MUSC</name>
<keyword evidence="1" id="KW-0472">Membrane</keyword>
<keyword evidence="1" id="KW-1133">Transmembrane helix</keyword>
<reference evidence="3" key="1">
    <citation type="submission" date="2014-03" db="EMBL/GenBank/DDBJ databases">
        <authorList>
            <person name="Aksoy S."/>
            <person name="Warren W."/>
            <person name="Wilson R.K."/>
        </authorList>
    </citation>
    <scope>NUCLEOTIDE SEQUENCE [LARGE SCALE GENOMIC DNA]</scope>
    <source>
        <strain evidence="3">IAEA</strain>
    </source>
</reference>
<dbReference type="VEuPathDB" id="VectorBase:GBRI000292"/>
<feature type="transmembrane region" description="Helical" evidence="1">
    <location>
        <begin position="74"/>
        <end position="97"/>
    </location>
</feature>
<protein>
    <submittedName>
        <fullName evidence="2">Uncharacterized protein</fullName>
    </submittedName>
</protein>